<dbReference type="Proteomes" id="UP001055093">
    <property type="component" value="Unassembled WGS sequence"/>
</dbReference>
<dbReference type="Pfam" id="PF09979">
    <property type="entry name" value="DUF2213"/>
    <property type="match status" value="1"/>
</dbReference>
<dbReference type="RefSeq" id="WP_283207415.1">
    <property type="nucleotide sequence ID" value="NZ_BPRE01000013.1"/>
</dbReference>
<evidence type="ECO:0008006" key="4">
    <source>
        <dbReference type="Google" id="ProtNLM"/>
    </source>
</evidence>
<sequence length="351" mass="37680">MLNLFDAAPISTRRKTGDGYLVAEARAARTGIQVYSGAEVGRPDLQVVRVLRPENEVFDKASMSTYGTAPITLGHPPGGVTADTWKRFAVGHVGEGVARDGEYIALPLILKDAEAIRQLEGGTRELSVGYNCSLSWAPGSANGETWDAVQQVIRVNHVALVPRGRAGSECRISDAAPSITERAHTMADSITVPTNFLDAIPTHDAAAVSTIIADLQSKEVFRVRDAGRRAQDLSWKFGAEMGRSGTFDAATARNGYEFLQGLSKMAPAVEAQLIGRFLQGDQSINPGFDPQAGEKARAKMMEDSANAWRRPTGSHVAQDAAPPPPPAMSMDRESAYAQMCDDLSNAWKKGK</sequence>
<reference evidence="2" key="1">
    <citation type="journal article" date="2021" name="Front. Microbiol.">
        <title>Comprehensive Comparative Genomics and Phenotyping of Methylobacterium Species.</title>
        <authorList>
            <person name="Alessa O."/>
            <person name="Ogura Y."/>
            <person name="Fujitani Y."/>
            <person name="Takami H."/>
            <person name="Hayashi T."/>
            <person name="Sahin N."/>
            <person name="Tani A."/>
        </authorList>
    </citation>
    <scope>NUCLEOTIDE SEQUENCE</scope>
    <source>
        <strain evidence="2">DSM 14458</strain>
    </source>
</reference>
<name>A0ABQ4UY28_9HYPH</name>
<gene>
    <name evidence="2" type="ORF">BGCPKDLD_3854</name>
</gene>
<protein>
    <recommendedName>
        <fullName evidence="4">DUF2213 domain-containing protein</fullName>
    </recommendedName>
</protein>
<evidence type="ECO:0000256" key="1">
    <source>
        <dbReference type="SAM" id="MobiDB-lite"/>
    </source>
</evidence>
<organism evidence="2 3">
    <name type="scientific">Methylorubrum suomiense</name>
    <dbReference type="NCBI Taxonomy" id="144191"/>
    <lineage>
        <taxon>Bacteria</taxon>
        <taxon>Pseudomonadati</taxon>
        <taxon>Pseudomonadota</taxon>
        <taxon>Alphaproteobacteria</taxon>
        <taxon>Hyphomicrobiales</taxon>
        <taxon>Methylobacteriaceae</taxon>
        <taxon>Methylorubrum</taxon>
    </lineage>
</organism>
<comment type="caution">
    <text evidence="2">The sequence shown here is derived from an EMBL/GenBank/DDBJ whole genome shotgun (WGS) entry which is preliminary data.</text>
</comment>
<proteinExistence type="predicted"/>
<accession>A0ABQ4UY28</accession>
<dbReference type="EMBL" id="BPRE01000013">
    <property type="protein sequence ID" value="GJE77251.1"/>
    <property type="molecule type" value="Genomic_DNA"/>
</dbReference>
<evidence type="ECO:0000313" key="3">
    <source>
        <dbReference type="Proteomes" id="UP001055093"/>
    </source>
</evidence>
<reference evidence="2" key="2">
    <citation type="submission" date="2021-08" db="EMBL/GenBank/DDBJ databases">
        <authorList>
            <person name="Tani A."/>
            <person name="Ola A."/>
            <person name="Ogura Y."/>
            <person name="Katsura K."/>
            <person name="Hayashi T."/>
        </authorList>
    </citation>
    <scope>NUCLEOTIDE SEQUENCE</scope>
    <source>
        <strain evidence="2">DSM 14458</strain>
    </source>
</reference>
<dbReference type="InterPro" id="IPR016913">
    <property type="entry name" value="UCP029215"/>
</dbReference>
<keyword evidence="3" id="KW-1185">Reference proteome</keyword>
<evidence type="ECO:0000313" key="2">
    <source>
        <dbReference type="EMBL" id="GJE77251.1"/>
    </source>
</evidence>
<feature type="region of interest" description="Disordered" evidence="1">
    <location>
        <begin position="308"/>
        <end position="332"/>
    </location>
</feature>